<dbReference type="AlphaFoldDB" id="H3BCC1"/>
<organism evidence="5 6">
    <name type="scientific">Latimeria chalumnae</name>
    <name type="common">Coelacanth</name>
    <dbReference type="NCBI Taxonomy" id="7897"/>
    <lineage>
        <taxon>Eukaryota</taxon>
        <taxon>Metazoa</taxon>
        <taxon>Chordata</taxon>
        <taxon>Craniata</taxon>
        <taxon>Vertebrata</taxon>
        <taxon>Euteleostomi</taxon>
        <taxon>Coelacanthiformes</taxon>
        <taxon>Coelacanthidae</taxon>
        <taxon>Latimeria</taxon>
    </lineage>
</organism>
<keyword evidence="3" id="KW-0540">Nuclease</keyword>
<dbReference type="Gene3D" id="3.10.10.10">
    <property type="entry name" value="HIV Type 1 Reverse Transcriptase, subunit A, domain 1"/>
    <property type="match status" value="1"/>
</dbReference>
<keyword evidence="6" id="KW-1185">Reference proteome</keyword>
<reference evidence="6" key="1">
    <citation type="submission" date="2011-08" db="EMBL/GenBank/DDBJ databases">
        <title>The draft genome of Latimeria chalumnae.</title>
        <authorList>
            <person name="Di Palma F."/>
            <person name="Alfoldi J."/>
            <person name="Johnson J."/>
            <person name="Berlin A."/>
            <person name="Gnerre S."/>
            <person name="Jaffe D."/>
            <person name="MacCallum I."/>
            <person name="Young S."/>
            <person name="Walker B.J."/>
            <person name="Lander E."/>
            <person name="Lindblad-Toh K."/>
        </authorList>
    </citation>
    <scope>NUCLEOTIDE SEQUENCE [LARGE SCALE GENOMIC DNA]</scope>
    <source>
        <strain evidence="6">Wild caught</strain>
    </source>
</reference>
<dbReference type="HOGENOM" id="CLU_1543576_0_0_1"/>
<dbReference type="SUPFAM" id="SSF50630">
    <property type="entry name" value="Acid proteases"/>
    <property type="match status" value="1"/>
</dbReference>
<dbReference type="GO" id="GO:0016779">
    <property type="term" value="F:nucleotidyltransferase activity"/>
    <property type="evidence" value="ECO:0007669"/>
    <property type="project" value="UniProtKB-KW"/>
</dbReference>
<reference evidence="5" key="3">
    <citation type="submission" date="2025-09" db="UniProtKB">
        <authorList>
            <consortium name="Ensembl"/>
        </authorList>
    </citation>
    <scope>IDENTIFICATION</scope>
</reference>
<evidence type="ECO:0000256" key="4">
    <source>
        <dbReference type="ARBA" id="ARBA00022759"/>
    </source>
</evidence>
<dbReference type="Ensembl" id="ENSLACT00000019680.1">
    <property type="protein sequence ID" value="ENSLACP00000019542.1"/>
    <property type="gene ID" value="ENSLACG00000017185.1"/>
</dbReference>
<dbReference type="PANTHER" id="PTHR37984">
    <property type="entry name" value="PROTEIN CBG26694"/>
    <property type="match status" value="1"/>
</dbReference>
<evidence type="ECO:0000313" key="6">
    <source>
        <dbReference type="Proteomes" id="UP000008672"/>
    </source>
</evidence>
<evidence type="ECO:0000256" key="2">
    <source>
        <dbReference type="ARBA" id="ARBA00022695"/>
    </source>
</evidence>
<proteinExistence type="predicted"/>
<sequence length="174" mass="19734">KVDTGAQCNVISKYLCERLSVEKLQKSKAKLVSFSGPQIRVVGKITVLAQFKEKFYPVTFQVVDVMVTPVLGLTTCLEMKLVQKMFTLTSDNEDTLEGAERIMSEYDDVFNGLGCLEGEYHISIDPLVRPVVHPPRKIPFALIDKIKRELDRMEELGEIERVDKPTNWVNSMVV</sequence>
<dbReference type="eggNOG" id="KOG0017">
    <property type="taxonomic scope" value="Eukaryota"/>
</dbReference>
<keyword evidence="4" id="KW-0255">Endonuclease</keyword>
<dbReference type="InParanoid" id="H3BCC1"/>
<keyword evidence="1" id="KW-0808">Transferase</keyword>
<evidence type="ECO:0000256" key="1">
    <source>
        <dbReference type="ARBA" id="ARBA00022679"/>
    </source>
</evidence>
<reference evidence="5" key="2">
    <citation type="submission" date="2025-08" db="UniProtKB">
        <authorList>
            <consortium name="Ensembl"/>
        </authorList>
    </citation>
    <scope>IDENTIFICATION</scope>
</reference>
<dbReference type="STRING" id="7897.ENSLACP00000019542"/>
<evidence type="ECO:0000313" key="5">
    <source>
        <dbReference type="Ensembl" id="ENSLACP00000019542.1"/>
    </source>
</evidence>
<keyword evidence="4" id="KW-0378">Hydrolase</keyword>
<dbReference type="InterPro" id="IPR050951">
    <property type="entry name" value="Retrovirus_Pol_polyprotein"/>
</dbReference>
<dbReference type="InterPro" id="IPR021109">
    <property type="entry name" value="Peptidase_aspartic_dom_sf"/>
</dbReference>
<dbReference type="GeneTree" id="ENSGT00660000097057"/>
<name>H3BCC1_LATCH</name>
<dbReference type="Gene3D" id="2.40.70.10">
    <property type="entry name" value="Acid Proteases"/>
    <property type="match status" value="1"/>
</dbReference>
<evidence type="ECO:0008006" key="7">
    <source>
        <dbReference type="Google" id="ProtNLM"/>
    </source>
</evidence>
<dbReference type="Proteomes" id="UP000008672">
    <property type="component" value="Unassembled WGS sequence"/>
</dbReference>
<dbReference type="EMBL" id="AFYH01018807">
    <property type="status" value="NOT_ANNOTATED_CDS"/>
    <property type="molecule type" value="Genomic_DNA"/>
</dbReference>
<protein>
    <recommendedName>
        <fullName evidence="7">Peptidase A2 domain-containing protein</fullName>
    </recommendedName>
</protein>
<dbReference type="PANTHER" id="PTHR37984:SF5">
    <property type="entry name" value="PROTEIN NYNRIN-LIKE"/>
    <property type="match status" value="1"/>
</dbReference>
<dbReference type="OMA" id="CMEENCE"/>
<accession>H3BCC1</accession>
<evidence type="ECO:0000256" key="3">
    <source>
        <dbReference type="ARBA" id="ARBA00022722"/>
    </source>
</evidence>
<keyword evidence="2" id="KW-0548">Nucleotidyltransferase</keyword>
<dbReference type="GO" id="GO:0004519">
    <property type="term" value="F:endonuclease activity"/>
    <property type="evidence" value="ECO:0007669"/>
    <property type="project" value="UniProtKB-KW"/>
</dbReference>